<comment type="caution">
    <text evidence="2">The sequence shown here is derived from an EMBL/GenBank/DDBJ whole genome shotgun (WGS) entry which is preliminary data.</text>
</comment>
<name>A0ABW4YI62_9BACL</name>
<keyword evidence="3" id="KW-1185">Reference proteome</keyword>
<dbReference type="Pfam" id="PF07833">
    <property type="entry name" value="Cu_amine_oxidN1"/>
    <property type="match status" value="1"/>
</dbReference>
<dbReference type="Proteomes" id="UP001597362">
    <property type="component" value="Unassembled WGS sequence"/>
</dbReference>
<feature type="domain" description="Copper amine oxidase-like N-terminal" evidence="1">
    <location>
        <begin position="44"/>
        <end position="149"/>
    </location>
</feature>
<dbReference type="RefSeq" id="WP_377770445.1">
    <property type="nucleotide sequence ID" value="NZ_JBHUHO010000016.1"/>
</dbReference>
<reference evidence="3" key="1">
    <citation type="journal article" date="2019" name="Int. J. Syst. Evol. Microbiol.">
        <title>The Global Catalogue of Microorganisms (GCM) 10K type strain sequencing project: providing services to taxonomists for standard genome sequencing and annotation.</title>
        <authorList>
            <consortium name="The Broad Institute Genomics Platform"/>
            <consortium name="The Broad Institute Genome Sequencing Center for Infectious Disease"/>
            <person name="Wu L."/>
            <person name="Ma J."/>
        </authorList>
    </citation>
    <scope>NUCLEOTIDE SEQUENCE [LARGE SCALE GENOMIC DNA]</scope>
    <source>
        <strain evidence="3">GH52</strain>
    </source>
</reference>
<gene>
    <name evidence="2" type="ORF">ACFSJH_06395</name>
</gene>
<accession>A0ABW4YI62</accession>
<evidence type="ECO:0000313" key="2">
    <source>
        <dbReference type="EMBL" id="MFD2115362.1"/>
    </source>
</evidence>
<dbReference type="Gene3D" id="3.30.457.10">
    <property type="entry name" value="Copper amine oxidase-like, N-terminal domain"/>
    <property type="match status" value="1"/>
</dbReference>
<protein>
    <submittedName>
        <fullName evidence="2">Stalk domain-containing protein</fullName>
    </submittedName>
</protein>
<evidence type="ECO:0000259" key="1">
    <source>
        <dbReference type="Pfam" id="PF07833"/>
    </source>
</evidence>
<evidence type="ECO:0000313" key="3">
    <source>
        <dbReference type="Proteomes" id="UP001597362"/>
    </source>
</evidence>
<dbReference type="InterPro" id="IPR012854">
    <property type="entry name" value="Cu_amine_oxidase-like_N"/>
</dbReference>
<dbReference type="Gene3D" id="3.40.190.10">
    <property type="entry name" value="Periplasmic binding protein-like II"/>
    <property type="match status" value="1"/>
</dbReference>
<dbReference type="SUPFAM" id="SSF55383">
    <property type="entry name" value="Copper amine oxidase, domain N"/>
    <property type="match status" value="1"/>
</dbReference>
<organism evidence="2 3">
    <name type="scientific">Paenibacillus yanchengensis</name>
    <dbReference type="NCBI Taxonomy" id="2035833"/>
    <lineage>
        <taxon>Bacteria</taxon>
        <taxon>Bacillati</taxon>
        <taxon>Bacillota</taxon>
        <taxon>Bacilli</taxon>
        <taxon>Bacillales</taxon>
        <taxon>Paenibacillaceae</taxon>
        <taxon>Paenibacillus</taxon>
    </lineage>
</organism>
<sequence length="589" mass="66592">MKGKYRIIITLSVIIALLFPASIASIPSQQVDAASLSKQLTVTLNGAKLQKVADMYIQRNVTMVELSSFLSALDYQIIVDDVQQRITARKTNKTIVFTENSSDIIFNGKTMSMPTKITTKQGKMYIPLRYIAKLDGNKVIWQSKQQTIELITMEAVALRIMIPTSTLSEDHKYVSVLNDLVKDMNMQTNTVTTIEEVPQQSYKDKLFIKMAAGDMSTLQLFTSSISGVSLDVFTTTLTPYINNYKQLRTLPKQVMEHVKLSYGDLLGVPKLTSAVDGPFPVLRQTLLDTYNFAVPTTMEELYIVLKNNSAKDKVGLTGFVTPYELGSLSFVEHIFNETPSRYKWENGKLTDLTLASSNRAALEWLQTLYQEGLLDPEFAVLTPEASHQRFADGTATVAALTFDEAAQLEQELGEKKKTDELLPLVSLKREPLAQEVTASSLSYEGIYFVPYWSGFRETNASLQVLDYLHQVTKDEKVAKQKRELATTIVGSTKVNMSHYEQSTAKRYATVEKQRQSLVVENRLDLALEKRLDVEQLKDKLDLDEQINQTKIKVIMGALSLTDWDKFVRKLQEDDKYQSLMKTYQTFLVE</sequence>
<proteinExistence type="predicted"/>
<dbReference type="SUPFAM" id="SSF53850">
    <property type="entry name" value="Periplasmic binding protein-like II"/>
    <property type="match status" value="1"/>
</dbReference>
<dbReference type="InterPro" id="IPR036582">
    <property type="entry name" value="Mao_N_sf"/>
</dbReference>
<dbReference type="EMBL" id="JBHUHO010000016">
    <property type="protein sequence ID" value="MFD2115362.1"/>
    <property type="molecule type" value="Genomic_DNA"/>
</dbReference>